<evidence type="ECO:0000256" key="8">
    <source>
        <dbReference type="ARBA" id="ARBA00023136"/>
    </source>
</evidence>
<dbReference type="Proteomes" id="UP000728185">
    <property type="component" value="Unassembled WGS sequence"/>
</dbReference>
<evidence type="ECO:0000256" key="4">
    <source>
        <dbReference type="ARBA" id="ARBA00022729"/>
    </source>
</evidence>
<dbReference type="OrthoDB" id="6071166at2759"/>
<keyword evidence="9" id="KW-1015">Disulfide bond</keyword>
<evidence type="ECO:0000256" key="12">
    <source>
        <dbReference type="SAM" id="Phobius"/>
    </source>
</evidence>
<organism evidence="14 15">
    <name type="scientific">Fasciolopsis buskii</name>
    <dbReference type="NCBI Taxonomy" id="27845"/>
    <lineage>
        <taxon>Eukaryota</taxon>
        <taxon>Metazoa</taxon>
        <taxon>Spiralia</taxon>
        <taxon>Lophotrochozoa</taxon>
        <taxon>Platyhelminthes</taxon>
        <taxon>Trematoda</taxon>
        <taxon>Digenea</taxon>
        <taxon>Plagiorchiida</taxon>
        <taxon>Echinostomata</taxon>
        <taxon>Echinostomatoidea</taxon>
        <taxon>Fasciolidae</taxon>
        <taxon>Fasciolopsis</taxon>
    </lineage>
</organism>
<feature type="region of interest" description="Disordered" evidence="11">
    <location>
        <begin position="357"/>
        <end position="387"/>
    </location>
</feature>
<accession>A0A8E0S1Y9</accession>
<evidence type="ECO:0000256" key="5">
    <source>
        <dbReference type="ARBA" id="ARBA00022741"/>
    </source>
</evidence>
<dbReference type="InterPro" id="IPR008979">
    <property type="entry name" value="Galactose-bd-like_sf"/>
</dbReference>
<keyword evidence="5" id="KW-0547">Nucleotide-binding</keyword>
<sequence>PLDPGFVRVIFCNEKYYYSEDTHNSFFFLSFIACIQNAFVPSFLIRYQRQDGQRWYDYRMRNGSKLLHANQNSQTVATRLDPPIVAKRFRLYPYNELEPRLMCLRLAVYGEAFDDGVVEYIIPEGDIYRMDPRLHVPLNDSSYDGWWSNTPGSLGLATWSGLKEVPRSGDRRAYLHGGLGLLMDKQYYDGPLPEPEGSHNVVGWFRRQHSAPSGRVQLMFTFDQFRNFTQVRFHVLNSLNYVAVFQRALIQFSVGGQYFNRHSPPVMLDVRRDIHNRQARWVTAALEHRVGRFLRITLWFDYDWIVLSEVGFESNPVLEHAVVLEKASDPIRPIPEVDLAELNSEIADVSDFLTSQTGPTEVTQQAPASRSPLNAQPDDGKSAKFRSIGPTVQLTSDKIPIDASSGLTPRTRVSNTPYIVAIICCCLGSVAFASLFVFMVYRLKRYRRKRAKKLRTNQLSSPMDGVKPPPGITPITASTTQPHQFLLANSQTTPASLFPVTCSNSIPISPSATLASLYPNSSFQYNPLKGITTTFGHQTGFKNTDNGNTFATIQSPNHNMNTPLLGPQTLSTLTPMLTEQLNSTNYKPLTAALDQESLFALQLLQHASNPSSNLSTIGGLTLARRGMPDASAFVSYPLVTMSPTGMLNLVSPPSTTSTGGATNTNTMATKMAFRPPPPPDQPLPPLPPPSTSPDGANQPPLPNSSTGATGGQPIGTPVVPYAASFPVENGLLIPFDPSMPEYASASLFSGNGSTQQCSTLNSDVTNDALKSKGTSGETYCVPHQNGLHQHFGLWGSTGSGMTTQQTNCLSTTANGQMHGLGKSGLGANHPSETFTGSSLDSSGLYYLANPPDSASRNTAGLVTLGEPQALFLSTYGTQPGSLIPLTGMTTLLSQGGHTIGNDPAFPHPAQTRHRLFDVNSTVDLLSHNNANPTELTGPHHSPVLLPVSTSKNKSTTDPSS</sequence>
<feature type="domain" description="F5/8 type C" evidence="13">
    <location>
        <begin position="1"/>
        <end position="111"/>
    </location>
</feature>
<comment type="subcellular location">
    <subcellularLocation>
        <location evidence="1">Cell membrane</location>
        <topology evidence="1">Single-pass type I membrane protein</topology>
    </subcellularLocation>
</comment>
<dbReference type="EMBL" id="LUCM01001076">
    <property type="protein sequence ID" value="KAA0199531.1"/>
    <property type="molecule type" value="Genomic_DNA"/>
</dbReference>
<evidence type="ECO:0000313" key="14">
    <source>
        <dbReference type="EMBL" id="KAA0199531.1"/>
    </source>
</evidence>
<protein>
    <submittedName>
        <fullName evidence="14">Discoidin domain-containing receptor 2</fullName>
    </submittedName>
</protein>
<name>A0A8E0S1Y9_9TREM</name>
<evidence type="ECO:0000256" key="11">
    <source>
        <dbReference type="SAM" id="MobiDB-lite"/>
    </source>
</evidence>
<evidence type="ECO:0000256" key="3">
    <source>
        <dbReference type="ARBA" id="ARBA00022692"/>
    </source>
</evidence>
<dbReference type="AlphaFoldDB" id="A0A8E0S1Y9"/>
<dbReference type="SUPFAM" id="SSF49785">
    <property type="entry name" value="Galactose-binding domain-like"/>
    <property type="match status" value="1"/>
</dbReference>
<comment type="caution">
    <text evidence="14">The sequence shown here is derived from an EMBL/GenBank/DDBJ whole genome shotgun (WGS) entry which is preliminary data.</text>
</comment>
<keyword evidence="7 12" id="KW-1133">Transmembrane helix</keyword>
<evidence type="ECO:0000256" key="1">
    <source>
        <dbReference type="ARBA" id="ARBA00004251"/>
    </source>
</evidence>
<keyword evidence="14" id="KW-0675">Receptor</keyword>
<feature type="non-terminal residue" evidence="14">
    <location>
        <position position="960"/>
    </location>
</feature>
<dbReference type="GO" id="GO:0005524">
    <property type="term" value="F:ATP binding"/>
    <property type="evidence" value="ECO:0007669"/>
    <property type="project" value="UniProtKB-KW"/>
</dbReference>
<keyword evidence="8 12" id="KW-0472">Membrane</keyword>
<feature type="region of interest" description="Disordered" evidence="11">
    <location>
        <begin position="927"/>
        <end position="960"/>
    </location>
</feature>
<keyword evidence="4" id="KW-0732">Signal</keyword>
<keyword evidence="3 12" id="KW-0812">Transmembrane</keyword>
<keyword evidence="2" id="KW-1003">Cell membrane</keyword>
<dbReference type="InterPro" id="IPR048525">
    <property type="entry name" value="DDR1-2_DS-like"/>
</dbReference>
<dbReference type="Gene3D" id="2.60.120.1190">
    <property type="match status" value="1"/>
</dbReference>
<evidence type="ECO:0000259" key="13">
    <source>
        <dbReference type="PROSITE" id="PS50022"/>
    </source>
</evidence>
<dbReference type="Pfam" id="PF21114">
    <property type="entry name" value="DDR1-2_DS-like"/>
    <property type="match status" value="1"/>
</dbReference>
<dbReference type="PROSITE" id="PS50022">
    <property type="entry name" value="FA58C_3"/>
    <property type="match status" value="1"/>
</dbReference>
<keyword evidence="6" id="KW-0067">ATP-binding</keyword>
<evidence type="ECO:0000256" key="6">
    <source>
        <dbReference type="ARBA" id="ARBA00022840"/>
    </source>
</evidence>
<feature type="region of interest" description="Disordered" evidence="11">
    <location>
        <begin position="650"/>
        <end position="715"/>
    </location>
</feature>
<keyword evidence="15" id="KW-1185">Reference proteome</keyword>
<feature type="compositionally biased region" description="Polar residues" evidence="11">
    <location>
        <begin position="357"/>
        <end position="374"/>
    </location>
</feature>
<evidence type="ECO:0000256" key="9">
    <source>
        <dbReference type="ARBA" id="ARBA00023157"/>
    </source>
</evidence>
<feature type="compositionally biased region" description="Pro residues" evidence="11">
    <location>
        <begin position="674"/>
        <end position="691"/>
    </location>
</feature>
<feature type="transmembrane region" description="Helical" evidence="12">
    <location>
        <begin position="418"/>
        <end position="443"/>
    </location>
</feature>
<evidence type="ECO:0000256" key="2">
    <source>
        <dbReference type="ARBA" id="ARBA00022475"/>
    </source>
</evidence>
<reference evidence="14" key="1">
    <citation type="submission" date="2019-05" db="EMBL/GenBank/DDBJ databases">
        <title>Annotation for the trematode Fasciolopsis buski.</title>
        <authorList>
            <person name="Choi Y.-J."/>
        </authorList>
    </citation>
    <scope>NUCLEOTIDE SEQUENCE</scope>
    <source>
        <strain evidence="14">HT</strain>
        <tissue evidence="14">Whole worm</tissue>
    </source>
</reference>
<dbReference type="Gene3D" id="2.60.120.260">
    <property type="entry name" value="Galactose-binding domain-like"/>
    <property type="match status" value="1"/>
</dbReference>
<feature type="compositionally biased region" description="Low complexity" evidence="11">
    <location>
        <begin position="654"/>
        <end position="669"/>
    </location>
</feature>
<proteinExistence type="predicted"/>
<evidence type="ECO:0000313" key="15">
    <source>
        <dbReference type="Proteomes" id="UP000728185"/>
    </source>
</evidence>
<feature type="compositionally biased region" description="Polar residues" evidence="11">
    <location>
        <begin position="947"/>
        <end position="960"/>
    </location>
</feature>
<dbReference type="GO" id="GO:0005886">
    <property type="term" value="C:plasma membrane"/>
    <property type="evidence" value="ECO:0007669"/>
    <property type="project" value="UniProtKB-SubCell"/>
</dbReference>
<keyword evidence="10" id="KW-0325">Glycoprotein</keyword>
<evidence type="ECO:0000256" key="10">
    <source>
        <dbReference type="ARBA" id="ARBA00023180"/>
    </source>
</evidence>
<gene>
    <name evidence="14" type="ORF">FBUS_00832</name>
</gene>
<dbReference type="InterPro" id="IPR000421">
    <property type="entry name" value="FA58C"/>
</dbReference>
<evidence type="ECO:0000256" key="7">
    <source>
        <dbReference type="ARBA" id="ARBA00022989"/>
    </source>
</evidence>